<reference evidence="2" key="1">
    <citation type="journal article" date="2014" name="Int. J. Syst. Evol. Microbiol.">
        <title>Complete genome sequence of Corynebacterium casei LMG S-19264T (=DSM 44701T), isolated from a smear-ripened cheese.</title>
        <authorList>
            <consortium name="US DOE Joint Genome Institute (JGI-PGF)"/>
            <person name="Walter F."/>
            <person name="Albersmeier A."/>
            <person name="Kalinowski J."/>
            <person name="Ruckert C."/>
        </authorList>
    </citation>
    <scope>NUCLEOTIDE SEQUENCE</scope>
    <source>
        <strain evidence="2">KCTC 32501</strain>
    </source>
</reference>
<protein>
    <submittedName>
        <fullName evidence="2">Monooxygenase</fullName>
    </submittedName>
</protein>
<dbReference type="AlphaFoldDB" id="A0A8J3CM39"/>
<dbReference type="EMBL" id="BMZG01000003">
    <property type="protein sequence ID" value="GHA68485.1"/>
    <property type="molecule type" value="Genomic_DNA"/>
</dbReference>
<dbReference type="Proteomes" id="UP000614287">
    <property type="component" value="Unassembled WGS sequence"/>
</dbReference>
<dbReference type="InterPro" id="IPR019546">
    <property type="entry name" value="TAT_signal_bac_arc"/>
</dbReference>
<evidence type="ECO:0000313" key="2">
    <source>
        <dbReference type="EMBL" id="GHA68485.1"/>
    </source>
</evidence>
<dbReference type="Gene3D" id="3.50.50.60">
    <property type="entry name" value="FAD/NAD(P)-binding domain"/>
    <property type="match status" value="1"/>
</dbReference>
<keyword evidence="3" id="KW-1185">Reference proteome</keyword>
<dbReference type="NCBIfam" id="TIGR01409">
    <property type="entry name" value="TAT_signal_seq"/>
    <property type="match status" value="1"/>
</dbReference>
<dbReference type="InterPro" id="IPR002937">
    <property type="entry name" value="Amino_oxidase"/>
</dbReference>
<dbReference type="PANTHER" id="PTHR42923">
    <property type="entry name" value="PROTOPORPHYRINOGEN OXIDASE"/>
    <property type="match status" value="1"/>
</dbReference>
<gene>
    <name evidence="2" type="ORF">GCM10009007_06530</name>
</gene>
<comment type="caution">
    <text evidence="2">The sequence shown here is derived from an EMBL/GenBank/DDBJ whole genome shotgun (WGS) entry which is preliminary data.</text>
</comment>
<evidence type="ECO:0000259" key="1">
    <source>
        <dbReference type="Pfam" id="PF01593"/>
    </source>
</evidence>
<dbReference type="Pfam" id="PF01593">
    <property type="entry name" value="Amino_oxidase"/>
    <property type="match status" value="1"/>
</dbReference>
<accession>A0A8J3CM39</accession>
<keyword evidence="2" id="KW-0503">Monooxygenase</keyword>
<name>A0A8J3CM39_9BURK</name>
<dbReference type="SUPFAM" id="SSF51905">
    <property type="entry name" value="FAD/NAD(P)-binding domain"/>
    <property type="match status" value="1"/>
</dbReference>
<organism evidence="2 3">
    <name type="scientific">Formosimonas limnophila</name>
    <dbReference type="NCBI Taxonomy" id="1384487"/>
    <lineage>
        <taxon>Bacteria</taxon>
        <taxon>Pseudomonadati</taxon>
        <taxon>Pseudomonadota</taxon>
        <taxon>Betaproteobacteria</taxon>
        <taxon>Burkholderiales</taxon>
        <taxon>Burkholderiaceae</taxon>
        <taxon>Formosimonas</taxon>
    </lineage>
</organism>
<dbReference type="PROSITE" id="PS51318">
    <property type="entry name" value="TAT"/>
    <property type="match status" value="1"/>
</dbReference>
<dbReference type="InterPro" id="IPR036188">
    <property type="entry name" value="FAD/NAD-bd_sf"/>
</dbReference>
<evidence type="ECO:0000313" key="3">
    <source>
        <dbReference type="Proteomes" id="UP000614287"/>
    </source>
</evidence>
<dbReference type="GO" id="GO:0004497">
    <property type="term" value="F:monooxygenase activity"/>
    <property type="evidence" value="ECO:0007669"/>
    <property type="project" value="UniProtKB-KW"/>
</dbReference>
<dbReference type="InterPro" id="IPR006311">
    <property type="entry name" value="TAT_signal"/>
</dbReference>
<keyword evidence="2" id="KW-0560">Oxidoreductase</keyword>
<dbReference type="InterPro" id="IPR050464">
    <property type="entry name" value="Zeta_carotene_desat/Oxidored"/>
</dbReference>
<reference evidence="2" key="2">
    <citation type="submission" date="2020-09" db="EMBL/GenBank/DDBJ databases">
        <authorList>
            <person name="Sun Q."/>
            <person name="Kim S."/>
        </authorList>
    </citation>
    <scope>NUCLEOTIDE SEQUENCE</scope>
    <source>
        <strain evidence="2">KCTC 32501</strain>
    </source>
</reference>
<sequence>MSHSRRRFLKTAAAIGLGAGVLGYEQWTGKLSRWGVPIDLYLPGMKEGHRLRDKTPLPEPTEVMTTGVVIVGSGAAGLFAAWRLQQAGRRDFLLIEGPELGGNMAGGSFDGLMYPRGAHYLPLPSMSSRHVRELLFDMGVIQTDPFSTSPAYRESALVHFPDERLWFNQAWHEGLLPSEGVSEVHLAQQTRFFQYVEKLKTTIGRDGRRAFDIPLVLSSQDEEWRALDQISFAQWLSQKGYTAPELLWYLDYICRDDYGIGSAQTSAWAGLHYFAGRDGRGQQNGLPLSGVMLTWPDGLGAVARHLAQNLTLEQRIKGVATRIREHEQQVSVDVLLADGKVCRIQAEQVVCATPLHVAAKIIEDFASLIGQHSLVELERSAWQVSNFLMKRLPDESTPSSMAWENIVYGSPSLGFVNASNQLIRRHVDAPVVLSAYHAYAHESPTQARQRLIKQDVDELFEVAAQDLNAVYGKHWLRQLERVEITLRGHAMASPTVGFLSHQRLNSLRSLDGRIILAHSDLSGLSVFEEAAWWGNRAANVILSR</sequence>
<dbReference type="PANTHER" id="PTHR42923:SF39">
    <property type="entry name" value="AMINO OXIDASE"/>
    <property type="match status" value="1"/>
</dbReference>
<proteinExistence type="predicted"/>
<feature type="domain" description="Amine oxidase" evidence="1">
    <location>
        <begin position="76"/>
        <end position="542"/>
    </location>
</feature>
<dbReference type="RefSeq" id="WP_189491566.1">
    <property type="nucleotide sequence ID" value="NZ_BMZG01000003.1"/>
</dbReference>